<keyword evidence="5 7" id="KW-1133">Transmembrane helix</keyword>
<dbReference type="Pfam" id="PF00528">
    <property type="entry name" value="BPD_transp_1"/>
    <property type="match status" value="1"/>
</dbReference>
<dbReference type="CDD" id="cd06261">
    <property type="entry name" value="TM_PBP2"/>
    <property type="match status" value="1"/>
</dbReference>
<evidence type="ECO:0000259" key="8">
    <source>
        <dbReference type="PROSITE" id="PS50928"/>
    </source>
</evidence>
<organism evidence="9 10">
    <name type="scientific">Paenibacillus chungangensis</name>
    <dbReference type="NCBI Taxonomy" id="696535"/>
    <lineage>
        <taxon>Bacteria</taxon>
        <taxon>Bacillati</taxon>
        <taxon>Bacillota</taxon>
        <taxon>Bacilli</taxon>
        <taxon>Bacillales</taxon>
        <taxon>Paenibacillaceae</taxon>
        <taxon>Paenibacillus</taxon>
    </lineage>
</organism>
<reference evidence="10" key="1">
    <citation type="journal article" date="2019" name="Int. J. Syst. Evol. Microbiol.">
        <title>The Global Catalogue of Microorganisms (GCM) 10K type strain sequencing project: providing services to taxonomists for standard genome sequencing and annotation.</title>
        <authorList>
            <consortium name="The Broad Institute Genomics Platform"/>
            <consortium name="The Broad Institute Genome Sequencing Center for Infectious Disease"/>
            <person name="Wu L."/>
            <person name="Ma J."/>
        </authorList>
    </citation>
    <scope>NUCLEOTIDE SEQUENCE [LARGE SCALE GENOMIC DNA]</scope>
    <source>
        <strain evidence="10">CCUG 59129</strain>
    </source>
</reference>
<name>A0ABW3HUD2_9BACL</name>
<feature type="transmembrane region" description="Helical" evidence="7">
    <location>
        <begin position="16"/>
        <end position="35"/>
    </location>
</feature>
<evidence type="ECO:0000313" key="9">
    <source>
        <dbReference type="EMBL" id="MFD0961110.1"/>
    </source>
</evidence>
<comment type="subcellular location">
    <subcellularLocation>
        <location evidence="1 7">Cell membrane</location>
        <topology evidence="1 7">Multi-pass membrane protein</topology>
    </subcellularLocation>
</comment>
<keyword evidence="3" id="KW-1003">Cell membrane</keyword>
<feature type="transmembrane region" description="Helical" evidence="7">
    <location>
        <begin position="271"/>
        <end position="290"/>
    </location>
</feature>
<proteinExistence type="inferred from homology"/>
<accession>A0ABW3HUD2</accession>
<evidence type="ECO:0000313" key="10">
    <source>
        <dbReference type="Proteomes" id="UP001596989"/>
    </source>
</evidence>
<feature type="transmembrane region" description="Helical" evidence="7">
    <location>
        <begin position="211"/>
        <end position="231"/>
    </location>
</feature>
<feature type="transmembrane region" description="Helical" evidence="7">
    <location>
        <begin position="164"/>
        <end position="190"/>
    </location>
</feature>
<evidence type="ECO:0000256" key="5">
    <source>
        <dbReference type="ARBA" id="ARBA00022989"/>
    </source>
</evidence>
<protein>
    <submittedName>
        <fullName evidence="9">ABC transporter permease</fullName>
    </submittedName>
</protein>
<dbReference type="InterPro" id="IPR000515">
    <property type="entry name" value="MetI-like"/>
</dbReference>
<keyword evidence="10" id="KW-1185">Reference proteome</keyword>
<evidence type="ECO:0000256" key="6">
    <source>
        <dbReference type="ARBA" id="ARBA00023136"/>
    </source>
</evidence>
<dbReference type="Gene3D" id="1.10.3720.10">
    <property type="entry name" value="MetI-like"/>
    <property type="match status" value="1"/>
</dbReference>
<feature type="transmembrane region" description="Helical" evidence="7">
    <location>
        <begin position="81"/>
        <end position="102"/>
    </location>
</feature>
<evidence type="ECO:0000256" key="7">
    <source>
        <dbReference type="RuleBase" id="RU363032"/>
    </source>
</evidence>
<keyword evidence="2 7" id="KW-0813">Transport</keyword>
<dbReference type="PANTHER" id="PTHR43227">
    <property type="entry name" value="BLL4140 PROTEIN"/>
    <property type="match status" value="1"/>
</dbReference>
<dbReference type="EMBL" id="JBHTJZ010000033">
    <property type="protein sequence ID" value="MFD0961110.1"/>
    <property type="molecule type" value="Genomic_DNA"/>
</dbReference>
<dbReference type="InterPro" id="IPR050809">
    <property type="entry name" value="UgpAE/MalFG_permease"/>
</dbReference>
<keyword evidence="6 7" id="KW-0472">Membrane</keyword>
<evidence type="ECO:0000256" key="2">
    <source>
        <dbReference type="ARBA" id="ARBA00022448"/>
    </source>
</evidence>
<gene>
    <name evidence="9" type="ORF">ACFQ2I_17315</name>
</gene>
<dbReference type="PROSITE" id="PS50928">
    <property type="entry name" value="ABC_TM1"/>
    <property type="match status" value="1"/>
</dbReference>
<dbReference type="RefSeq" id="WP_377566367.1">
    <property type="nucleotide sequence ID" value="NZ_JBHTJZ010000033.1"/>
</dbReference>
<dbReference type="PANTHER" id="PTHR43227:SF11">
    <property type="entry name" value="BLL4140 PROTEIN"/>
    <property type="match status" value="1"/>
</dbReference>
<comment type="similarity">
    <text evidence="7">Belongs to the binding-protein-dependent transport system permease family.</text>
</comment>
<dbReference type="SUPFAM" id="SSF161098">
    <property type="entry name" value="MetI-like"/>
    <property type="match status" value="1"/>
</dbReference>
<evidence type="ECO:0000256" key="4">
    <source>
        <dbReference type="ARBA" id="ARBA00022692"/>
    </source>
</evidence>
<dbReference type="InterPro" id="IPR035906">
    <property type="entry name" value="MetI-like_sf"/>
</dbReference>
<evidence type="ECO:0000256" key="1">
    <source>
        <dbReference type="ARBA" id="ARBA00004651"/>
    </source>
</evidence>
<comment type="caution">
    <text evidence="9">The sequence shown here is derived from an EMBL/GenBank/DDBJ whole genome shotgun (WGS) entry which is preliminary data.</text>
</comment>
<feature type="transmembrane region" description="Helical" evidence="7">
    <location>
        <begin position="123"/>
        <end position="152"/>
    </location>
</feature>
<dbReference type="Proteomes" id="UP001596989">
    <property type="component" value="Unassembled WGS sequence"/>
</dbReference>
<feature type="domain" description="ABC transmembrane type-1" evidence="8">
    <location>
        <begin position="77"/>
        <end position="292"/>
    </location>
</feature>
<keyword evidence="4 7" id="KW-0812">Transmembrane</keyword>
<sequence length="305" mass="34870">MNRSSIWNRITSNSKLSIFIIALPGMIYFLMFKYYPLMGNIIVFKNYDLFQGIWGSQWIGFNNFVRMFSYGEFVDVLSNTLIISFYMLVFGFPVPLILALFINEVRSIWFKRTTQTMLYLPHFLSWIIVGGLFIELLAPKGILNTVVLSWLGIDPIYWLTDPRYFRGILVIVGIWKEVGWGMIIYLAALASINPNLYEAAVVDGANRWKQMIYITLPALLPAIVILFLLRIGNLLDHNVEQVLVFLNPLVRDAGEVIDTYIYRIGLQGAQYSYSTAIGIFKSLIGLILIVSVNQLSKKTTGESIY</sequence>
<evidence type="ECO:0000256" key="3">
    <source>
        <dbReference type="ARBA" id="ARBA00022475"/>
    </source>
</evidence>